<dbReference type="Gene3D" id="3.40.50.300">
    <property type="entry name" value="P-loop containing nucleotide triphosphate hydrolases"/>
    <property type="match status" value="1"/>
</dbReference>
<organism evidence="1 2">
    <name type="scientific">Stieleria varia</name>
    <dbReference type="NCBI Taxonomy" id="2528005"/>
    <lineage>
        <taxon>Bacteria</taxon>
        <taxon>Pseudomonadati</taxon>
        <taxon>Planctomycetota</taxon>
        <taxon>Planctomycetia</taxon>
        <taxon>Pirellulales</taxon>
        <taxon>Pirellulaceae</taxon>
        <taxon>Stieleria</taxon>
    </lineage>
</organism>
<keyword evidence="2" id="KW-1185">Reference proteome</keyword>
<dbReference type="OrthoDB" id="263590at2"/>
<reference evidence="1 2" key="1">
    <citation type="submission" date="2019-02" db="EMBL/GenBank/DDBJ databases">
        <title>Deep-cultivation of Planctomycetes and their phenomic and genomic characterization uncovers novel biology.</title>
        <authorList>
            <person name="Wiegand S."/>
            <person name="Jogler M."/>
            <person name="Boedeker C."/>
            <person name="Pinto D."/>
            <person name="Vollmers J."/>
            <person name="Rivas-Marin E."/>
            <person name="Kohn T."/>
            <person name="Peeters S.H."/>
            <person name="Heuer A."/>
            <person name="Rast P."/>
            <person name="Oberbeckmann S."/>
            <person name="Bunk B."/>
            <person name="Jeske O."/>
            <person name="Meyerdierks A."/>
            <person name="Storesund J.E."/>
            <person name="Kallscheuer N."/>
            <person name="Luecker S."/>
            <person name="Lage O.M."/>
            <person name="Pohl T."/>
            <person name="Merkel B.J."/>
            <person name="Hornburger P."/>
            <person name="Mueller R.-W."/>
            <person name="Bruemmer F."/>
            <person name="Labrenz M."/>
            <person name="Spormann A.M."/>
            <person name="Op Den Camp H."/>
            <person name="Overmann J."/>
            <person name="Amann R."/>
            <person name="Jetten M.S.M."/>
            <person name="Mascher T."/>
            <person name="Medema M.H."/>
            <person name="Devos D.P."/>
            <person name="Kaster A.-K."/>
            <person name="Ovreas L."/>
            <person name="Rohde M."/>
            <person name="Galperin M.Y."/>
            <person name="Jogler C."/>
        </authorList>
    </citation>
    <scope>NUCLEOTIDE SEQUENCE [LARGE SCALE GENOMIC DNA]</scope>
    <source>
        <strain evidence="1 2">Pla52n</strain>
    </source>
</reference>
<evidence type="ECO:0000313" key="2">
    <source>
        <dbReference type="Proteomes" id="UP000320176"/>
    </source>
</evidence>
<comment type="caution">
    <text evidence="1">The sequence shown here is derived from an EMBL/GenBank/DDBJ whole genome shotgun (WGS) entry which is preliminary data.</text>
</comment>
<dbReference type="EMBL" id="SJPN01000005">
    <property type="protein sequence ID" value="TWU01273.1"/>
    <property type="molecule type" value="Genomic_DNA"/>
</dbReference>
<dbReference type="SUPFAM" id="SSF52540">
    <property type="entry name" value="P-loop containing nucleoside triphosphate hydrolases"/>
    <property type="match status" value="1"/>
</dbReference>
<dbReference type="Pfam" id="PF13469">
    <property type="entry name" value="Sulfotransfer_3"/>
    <property type="match status" value="1"/>
</dbReference>
<evidence type="ECO:0008006" key="3">
    <source>
        <dbReference type="Google" id="ProtNLM"/>
    </source>
</evidence>
<dbReference type="InterPro" id="IPR027417">
    <property type="entry name" value="P-loop_NTPase"/>
</dbReference>
<dbReference type="AlphaFoldDB" id="A0A5C6AMI5"/>
<accession>A0A5C6AMI5</accession>
<gene>
    <name evidence="1" type="ORF">Pla52n_46470</name>
</gene>
<dbReference type="Proteomes" id="UP000320176">
    <property type="component" value="Unassembled WGS sequence"/>
</dbReference>
<sequence>MVLAIGRRCLQDREFRDEIRQELDFLARKPPVSMGTRRQSPYVITQLDRREQRGDLGFSPLFISSRFRSGSTLLWSMLRTMPKWTAFYEPLNPRCWFDPARRGDWVDSTHRRIPDYWAEYEDLDIDRMRSLWSSSWDRVDLLLQSDSYEPDLHAYLSAIISHSDQCVCLQFNRVDFRLTWLRESFPGSRIVHLIRNPRDQWCSTYQQTDPPNHSANLLDLERSDEFYLRIWAEDLQRTFPALQLWPNAHPYQLSYAIWQLSYSYGFSNRDFEIRYEDLVQQPRSVVESMMIATGHQVAEQWQPPAVDDRSVGRWMRYADDNWFCEREQEVDEFLDRYVFEN</sequence>
<name>A0A5C6AMI5_9BACT</name>
<protein>
    <recommendedName>
        <fullName evidence="3">Sulfotransferase domain protein</fullName>
    </recommendedName>
</protein>
<proteinExistence type="predicted"/>
<evidence type="ECO:0000313" key="1">
    <source>
        <dbReference type="EMBL" id="TWU01273.1"/>
    </source>
</evidence>